<proteinExistence type="predicted"/>
<sequence>MSKVLDYESKRISKGLKLRMERQELKEDIDRLELVYSSMISLHNVCDPHISPIMDDLLTQTRSLRRRLSDVLVKIRKLEEE</sequence>
<dbReference type="EMBL" id="KJ094028">
    <property type="protein sequence ID" value="AHL18985.1"/>
    <property type="molecule type" value="Genomic_DNA"/>
</dbReference>
<reference evidence="1" key="1">
    <citation type="journal article" date="2014" name="Appl. Environ. Microbiol.">
        <title>Comparative genomic and morphological analysis of Listeria phages isolated from farm environments.</title>
        <authorList>
            <person name="Denes T."/>
            <person name="Vongkamjan K."/>
            <person name="Ackermann H.W."/>
            <person name="Moreno Switt A.I."/>
            <person name="Wiedmann M."/>
            <person name="den Bakker H.C."/>
        </authorList>
    </citation>
    <scope>NUCLEOTIDE SEQUENCE</scope>
</reference>
<accession>A0A059T869</accession>
<organism evidence="1">
    <name type="scientific">Listeria phage LP-083-1</name>
    <dbReference type="NCBI Taxonomy" id="1458854"/>
    <lineage>
        <taxon>Viruses</taxon>
        <taxon>Duplodnaviria</taxon>
        <taxon>Heunggongvirae</taxon>
        <taxon>Uroviricota</taxon>
        <taxon>Caudoviricetes</taxon>
    </lineage>
</organism>
<evidence type="ECO:0000313" key="1">
    <source>
        <dbReference type="EMBL" id="AHL18985.1"/>
    </source>
</evidence>
<gene>
    <name evidence="1" type="ORF">LP083-1_020</name>
</gene>
<protein>
    <submittedName>
        <fullName evidence="1">Uncharacterized protein</fullName>
    </submittedName>
</protein>
<name>A0A059T869_9CAUD</name>